<dbReference type="HOGENOM" id="CLU_2182552_0_0_11"/>
<protein>
    <submittedName>
        <fullName evidence="2">Uncharacterized protein</fullName>
    </submittedName>
</protein>
<accession>V6JQX9</accession>
<dbReference type="EMBL" id="AWQX01000381">
    <property type="protein sequence ID" value="EST19274.1"/>
    <property type="molecule type" value="Genomic_DNA"/>
</dbReference>
<feature type="compositionally biased region" description="Low complexity" evidence="1">
    <location>
        <begin position="61"/>
        <end position="75"/>
    </location>
</feature>
<dbReference type="Proteomes" id="UP000017984">
    <property type="component" value="Chromosome"/>
</dbReference>
<feature type="region of interest" description="Disordered" evidence="1">
    <location>
        <begin position="52"/>
        <end position="109"/>
    </location>
</feature>
<organism evidence="2 3">
    <name type="scientific">Streptomyces roseochromogenus subsp. oscitans DS 12.976</name>
    <dbReference type="NCBI Taxonomy" id="1352936"/>
    <lineage>
        <taxon>Bacteria</taxon>
        <taxon>Bacillati</taxon>
        <taxon>Actinomycetota</taxon>
        <taxon>Actinomycetes</taxon>
        <taxon>Kitasatosporales</taxon>
        <taxon>Streptomycetaceae</taxon>
        <taxon>Streptomyces</taxon>
    </lineage>
</organism>
<reference evidence="2 3" key="1">
    <citation type="journal article" date="2014" name="Genome Announc.">
        <title>Draft Genome Sequence of Streptomyces roseochromogenes subsp. oscitans DS 12.976, Producer of the Aminocoumarin Antibiotic Clorobiocin.</title>
        <authorList>
            <person name="Ruckert C."/>
            <person name="Kalinowski J."/>
            <person name="Heide L."/>
            <person name="Apel A.K."/>
        </authorList>
    </citation>
    <scope>NUCLEOTIDE SEQUENCE [LARGE SCALE GENOMIC DNA]</scope>
    <source>
        <strain evidence="2 3">DS 12.976</strain>
    </source>
</reference>
<name>V6JQX9_STRRC</name>
<evidence type="ECO:0000256" key="1">
    <source>
        <dbReference type="SAM" id="MobiDB-lite"/>
    </source>
</evidence>
<comment type="caution">
    <text evidence="2">The sequence shown here is derived from an EMBL/GenBank/DDBJ whole genome shotgun (WGS) entry which is preliminary data.</text>
</comment>
<gene>
    <name evidence="2" type="ORF">M878_42315</name>
</gene>
<sequence>MIGTGFPPGKGTLPGALDTQARKVTVRGMGGAGMGDVPTEGEFEAAGIKHIYLGPPPAPRGAPVRRTSSSTTTPVPSSPPSSGTARSGQRGGEPGLVTVDGRPSHFREG</sequence>
<dbReference type="PATRIC" id="fig|1352936.5.peg.8759"/>
<dbReference type="STRING" id="1352936.M878_42315"/>
<evidence type="ECO:0000313" key="3">
    <source>
        <dbReference type="Proteomes" id="UP000017984"/>
    </source>
</evidence>
<evidence type="ECO:0000313" key="2">
    <source>
        <dbReference type="EMBL" id="EST19274.1"/>
    </source>
</evidence>
<proteinExistence type="predicted"/>
<dbReference type="AlphaFoldDB" id="V6JQX9"/>
<keyword evidence="3" id="KW-1185">Reference proteome</keyword>